<gene>
    <name evidence="3" type="ORF">GNLVRS02_ARAD1C33154g</name>
</gene>
<protein>
    <submittedName>
        <fullName evidence="3">ARAD1C33154p</fullName>
    </submittedName>
</protein>
<dbReference type="PhylomeDB" id="A0A060T3G4"/>
<proteinExistence type="predicted"/>
<dbReference type="Gene3D" id="3.55.40.20">
    <property type="entry name" value="Iron/manganese superoxide dismutase, C-terminal domain"/>
    <property type="match status" value="1"/>
</dbReference>
<organism evidence="3">
    <name type="scientific">Blastobotrys adeninivorans</name>
    <name type="common">Yeast</name>
    <name type="synonym">Arxula adeninivorans</name>
    <dbReference type="NCBI Taxonomy" id="409370"/>
    <lineage>
        <taxon>Eukaryota</taxon>
        <taxon>Fungi</taxon>
        <taxon>Dikarya</taxon>
        <taxon>Ascomycota</taxon>
        <taxon>Saccharomycotina</taxon>
        <taxon>Dipodascomycetes</taxon>
        <taxon>Dipodascales</taxon>
        <taxon>Trichomonascaceae</taxon>
        <taxon>Blastobotrys</taxon>
    </lineage>
</organism>
<dbReference type="PANTHER" id="PTHR43595:SF2">
    <property type="entry name" value="SMALL RIBOSOMAL SUBUNIT PROTEIN MS42"/>
    <property type="match status" value="1"/>
</dbReference>
<dbReference type="PANTHER" id="PTHR43595">
    <property type="entry name" value="37S RIBOSOMAL PROTEIN S26, MITOCHONDRIAL"/>
    <property type="match status" value="1"/>
</dbReference>
<dbReference type="InterPro" id="IPR019832">
    <property type="entry name" value="Mn/Fe_SOD_C"/>
</dbReference>
<comment type="function">
    <text evidence="1">Component of the mitochondrial ribosome (mitoribosome), a dedicated translation machinery responsible for the synthesis of mitochondrial genome-encoded proteins, including at least some of the essential transmembrane subunits of the mitochondrial respiratory chain. The mitoribosomes are attached to the mitochondrial inner membrane and translation products are cotranslationally integrated into the membrane.</text>
</comment>
<evidence type="ECO:0000313" key="3">
    <source>
        <dbReference type="EMBL" id="CDP35339.1"/>
    </source>
</evidence>
<dbReference type="GO" id="GO:0046872">
    <property type="term" value="F:metal ion binding"/>
    <property type="evidence" value="ECO:0007669"/>
    <property type="project" value="InterPro"/>
</dbReference>
<evidence type="ECO:0000256" key="1">
    <source>
        <dbReference type="ARBA" id="ARBA00037226"/>
    </source>
</evidence>
<name>A0A060T3G4_BLAAD</name>
<accession>A0A060T3G4</accession>
<dbReference type="AlphaFoldDB" id="A0A060T3G4"/>
<reference evidence="3" key="1">
    <citation type="submission" date="2014-02" db="EMBL/GenBank/DDBJ databases">
        <authorList>
            <person name="Genoscope - CEA"/>
        </authorList>
    </citation>
    <scope>NUCLEOTIDE SEQUENCE</scope>
    <source>
        <strain evidence="3">LS3</strain>
    </source>
</reference>
<dbReference type="SUPFAM" id="SSF54719">
    <property type="entry name" value="Fe,Mn superoxide dismutase (SOD), C-terminal domain"/>
    <property type="match status" value="1"/>
</dbReference>
<dbReference type="EMBL" id="HG937693">
    <property type="protein sequence ID" value="CDP35339.1"/>
    <property type="molecule type" value="Genomic_DNA"/>
</dbReference>
<sequence length="283" mass="32261">MKYFCPDTIFQPGSSNIFFLHETTMLSRALRPVQSSISKASKRGIHTVPRLPNFGRYSQDGIKGLYSAGGFNTAWTQYQKFVVDKLNELTIETENETRVPFQILLNTARKSDQAHVFNYASQAYNNHLFFEALTDADTNKTEPSRALLHKINQTFGDLDGLRQEMLFEADTLMGYGWVFLVEAVDKNLHIMSSFNAGSPFTASRAQMFDLNNAVSEKTEEDLEIIKSSVDVNEKNYAIPLLAVNVWEHAYLPDYSFNGKADYLENWWKSIDWNVVSSRYFPGA</sequence>
<feature type="domain" description="Manganese/iron superoxide dismutase C-terminal" evidence="2">
    <location>
        <begin position="218"/>
        <end position="278"/>
    </location>
</feature>
<dbReference type="InterPro" id="IPR036324">
    <property type="entry name" value="Mn/Fe_SOD_N_sf"/>
</dbReference>
<dbReference type="GO" id="GO:0005737">
    <property type="term" value="C:cytoplasm"/>
    <property type="evidence" value="ECO:0007669"/>
    <property type="project" value="TreeGrafter"/>
</dbReference>
<evidence type="ECO:0000259" key="2">
    <source>
        <dbReference type="Pfam" id="PF02777"/>
    </source>
</evidence>
<dbReference type="GO" id="GO:0004784">
    <property type="term" value="F:superoxide dismutase activity"/>
    <property type="evidence" value="ECO:0007669"/>
    <property type="project" value="InterPro"/>
</dbReference>
<dbReference type="InterPro" id="IPR036314">
    <property type="entry name" value="SOD_C_sf"/>
</dbReference>
<dbReference type="Pfam" id="PF02777">
    <property type="entry name" value="Sod_Fe_C"/>
    <property type="match status" value="2"/>
</dbReference>
<dbReference type="SUPFAM" id="SSF46609">
    <property type="entry name" value="Fe,Mn superoxide dismutase (SOD), N-terminal domain"/>
    <property type="match status" value="1"/>
</dbReference>
<reference evidence="3" key="2">
    <citation type="submission" date="2014-06" db="EMBL/GenBank/DDBJ databases">
        <title>The complete genome of Blastobotrys (Arxula) adeninivorans LS3 - a yeast of biotechnological interest.</title>
        <authorList>
            <person name="Kunze G."/>
            <person name="Gaillardin C."/>
            <person name="Czernicka M."/>
            <person name="Durrens P."/>
            <person name="Martin T."/>
            <person name="Boer E."/>
            <person name="Gabaldon T."/>
            <person name="Cruz J."/>
            <person name="Talla E."/>
            <person name="Marck C."/>
            <person name="Goffeau A."/>
            <person name="Barbe V."/>
            <person name="Baret P."/>
            <person name="Baronian K."/>
            <person name="Beier S."/>
            <person name="Bleykasten C."/>
            <person name="Bode R."/>
            <person name="Casaregola S."/>
            <person name="Despons L."/>
            <person name="Fairhead C."/>
            <person name="Giersberg M."/>
            <person name="Gierski P."/>
            <person name="Hahnel U."/>
            <person name="Hartmann A."/>
            <person name="Jankowska D."/>
            <person name="Jubin C."/>
            <person name="Jung P."/>
            <person name="Lafontaine I."/>
            <person name="Leh-Louis V."/>
            <person name="Lemaire M."/>
            <person name="Marcet-Houben M."/>
            <person name="Mascher M."/>
            <person name="Morel G."/>
            <person name="Richard G.-F."/>
            <person name="Riechen J."/>
            <person name="Sacerdot C."/>
            <person name="Sarkar A."/>
            <person name="Savel G."/>
            <person name="Schacherer J."/>
            <person name="Sherman D."/>
            <person name="Straub M.-L."/>
            <person name="Stein N."/>
            <person name="Thierry A."/>
            <person name="Trautwein-Schult A."/>
            <person name="Westhof E."/>
            <person name="Worch S."/>
            <person name="Dujon B."/>
            <person name="Souciet J.-L."/>
            <person name="Wincker P."/>
            <person name="Scholz U."/>
            <person name="Neuveglise N."/>
        </authorList>
    </citation>
    <scope>NUCLEOTIDE SEQUENCE</scope>
    <source>
        <strain evidence="3">LS3</strain>
    </source>
</reference>
<feature type="domain" description="Manganese/iron superoxide dismutase C-terminal" evidence="2">
    <location>
        <begin position="144"/>
        <end position="203"/>
    </location>
</feature>